<keyword evidence="18" id="KW-1185">Reference proteome</keyword>
<evidence type="ECO:0000256" key="3">
    <source>
        <dbReference type="ARBA" id="ARBA00012438"/>
    </source>
</evidence>
<dbReference type="PANTHER" id="PTHR45436:SF14">
    <property type="entry name" value="SENSOR PROTEIN QSEC"/>
    <property type="match status" value="1"/>
</dbReference>
<dbReference type="SUPFAM" id="SSF55874">
    <property type="entry name" value="ATPase domain of HSP90 chaperone/DNA topoisomerase II/histidine kinase"/>
    <property type="match status" value="1"/>
</dbReference>
<name>A0A975CJ99_9BURK</name>
<feature type="transmembrane region" description="Helical" evidence="14">
    <location>
        <begin position="76"/>
        <end position="96"/>
    </location>
</feature>
<evidence type="ECO:0000256" key="9">
    <source>
        <dbReference type="ARBA" id="ARBA00022840"/>
    </source>
</evidence>
<dbReference type="InterPro" id="IPR003661">
    <property type="entry name" value="HisK_dim/P_dom"/>
</dbReference>
<comment type="subcellular location">
    <subcellularLocation>
        <location evidence="2">Membrane</location>
        <topology evidence="2">Multi-pass membrane protein</topology>
    </subcellularLocation>
</comment>
<dbReference type="PANTHER" id="PTHR45436">
    <property type="entry name" value="SENSOR HISTIDINE KINASE YKOH"/>
    <property type="match status" value="1"/>
</dbReference>
<keyword evidence="8 17" id="KW-0418">Kinase</keyword>
<dbReference type="Proteomes" id="UP000663903">
    <property type="component" value="Chromosome"/>
</dbReference>
<evidence type="ECO:0000256" key="2">
    <source>
        <dbReference type="ARBA" id="ARBA00004141"/>
    </source>
</evidence>
<organism evidence="17 18">
    <name type="scientific">Ottowia testudinis</name>
    <dbReference type="NCBI Taxonomy" id="2816950"/>
    <lineage>
        <taxon>Bacteria</taxon>
        <taxon>Pseudomonadati</taxon>
        <taxon>Pseudomonadota</taxon>
        <taxon>Betaproteobacteria</taxon>
        <taxon>Burkholderiales</taxon>
        <taxon>Comamonadaceae</taxon>
        <taxon>Ottowia</taxon>
    </lineage>
</organism>
<evidence type="ECO:0000313" key="18">
    <source>
        <dbReference type="Proteomes" id="UP000663903"/>
    </source>
</evidence>
<dbReference type="InterPro" id="IPR003594">
    <property type="entry name" value="HATPase_dom"/>
</dbReference>
<keyword evidence="6 14" id="KW-0812">Transmembrane</keyword>
<dbReference type="InterPro" id="IPR003660">
    <property type="entry name" value="HAMP_dom"/>
</dbReference>
<keyword evidence="7" id="KW-0547">Nucleotide-binding</keyword>
<evidence type="ECO:0000259" key="16">
    <source>
        <dbReference type="PROSITE" id="PS50885"/>
    </source>
</evidence>
<dbReference type="Pfam" id="PF00512">
    <property type="entry name" value="HisKA"/>
    <property type="match status" value="1"/>
</dbReference>
<comment type="catalytic activity">
    <reaction evidence="1">
        <text>ATP + protein L-histidine = ADP + protein N-phospho-L-histidine.</text>
        <dbReference type="EC" id="2.7.13.3"/>
    </reaction>
</comment>
<dbReference type="Pfam" id="PF08521">
    <property type="entry name" value="2CSK_N"/>
    <property type="match status" value="1"/>
</dbReference>
<dbReference type="KEGG" id="otd:J1M35_07900"/>
<dbReference type="Gene3D" id="1.10.287.130">
    <property type="match status" value="1"/>
</dbReference>
<dbReference type="InterPro" id="IPR013727">
    <property type="entry name" value="2CSK_N"/>
</dbReference>
<feature type="region of interest" description="Disordered" evidence="13">
    <location>
        <begin position="1"/>
        <end position="42"/>
    </location>
</feature>
<dbReference type="Gene3D" id="1.20.5.1040">
    <property type="entry name" value="Sensor protein qsec"/>
    <property type="match status" value="1"/>
</dbReference>
<keyword evidence="9" id="KW-0067">ATP-binding</keyword>
<dbReference type="SMART" id="SM00388">
    <property type="entry name" value="HisKA"/>
    <property type="match status" value="1"/>
</dbReference>
<dbReference type="AlphaFoldDB" id="A0A975CJ99"/>
<dbReference type="GO" id="GO:0000155">
    <property type="term" value="F:phosphorelay sensor kinase activity"/>
    <property type="evidence" value="ECO:0007669"/>
    <property type="project" value="InterPro"/>
</dbReference>
<dbReference type="SMART" id="SM00387">
    <property type="entry name" value="HATPase_c"/>
    <property type="match status" value="1"/>
</dbReference>
<evidence type="ECO:0000256" key="8">
    <source>
        <dbReference type="ARBA" id="ARBA00022777"/>
    </source>
</evidence>
<proteinExistence type="predicted"/>
<evidence type="ECO:0000256" key="4">
    <source>
        <dbReference type="ARBA" id="ARBA00022553"/>
    </source>
</evidence>
<protein>
    <recommendedName>
        <fullName evidence="3">histidine kinase</fullName>
        <ecNumber evidence="3">2.7.13.3</ecNumber>
    </recommendedName>
</protein>
<dbReference type="Pfam" id="PF02518">
    <property type="entry name" value="HATPase_c"/>
    <property type="match status" value="1"/>
</dbReference>
<sequence>MTLPPESPAASSPQGDNAGARGDPERGVPARPAPRPSDEARIGRALALEKIAARADSASAGGQKHAESASSLRARLTGALLLAVLAFAALQAAVTYRTARAETEALFDAQMQRIALSLSGSLGAGALDDAAPAADTPAAREMIIQIWRADGLMLYRSPLGQLLPPQAVIGFSDAVAGGERYRIYALRTATQVVQVAQLAEARRRMAGALALQAVLPIALLAPVLMLIVGWVVGRALGPIERVRRQVAARQPDDLAPLPVAGLPAEVRPLVDEMNGLLTRLSAAWDALTHFTADAAHELRSPLAALRLQVQGLQRAATPEARQVAEGRLLAGIDRATRLVEQLLALARQEGAARDAPPVAVDLSALARQAAADAQADAARRDVHLTLDAPAAAPVPGQPDALAVLLRNLLDNALRHTPAGGQVRVSVHVRAAGQGAEGPELAVEDSGPGIAPADRERVLDRFYRAPGAPGHGSGLGLAIVRAVAERHGAAVEIGASGALGGARVAVRFGRGGLSFT</sequence>
<dbReference type="InterPro" id="IPR005467">
    <property type="entry name" value="His_kinase_dom"/>
</dbReference>
<evidence type="ECO:0000256" key="10">
    <source>
        <dbReference type="ARBA" id="ARBA00022989"/>
    </source>
</evidence>
<evidence type="ECO:0000256" key="13">
    <source>
        <dbReference type="SAM" id="MobiDB-lite"/>
    </source>
</evidence>
<dbReference type="InterPro" id="IPR036097">
    <property type="entry name" value="HisK_dim/P_sf"/>
</dbReference>
<dbReference type="InterPro" id="IPR036890">
    <property type="entry name" value="HATPase_C_sf"/>
</dbReference>
<dbReference type="GO" id="GO:0005524">
    <property type="term" value="F:ATP binding"/>
    <property type="evidence" value="ECO:0007669"/>
    <property type="project" value="UniProtKB-KW"/>
</dbReference>
<evidence type="ECO:0000256" key="7">
    <source>
        <dbReference type="ARBA" id="ARBA00022741"/>
    </source>
</evidence>
<evidence type="ECO:0000259" key="15">
    <source>
        <dbReference type="PROSITE" id="PS50109"/>
    </source>
</evidence>
<evidence type="ECO:0000256" key="12">
    <source>
        <dbReference type="ARBA" id="ARBA00023136"/>
    </source>
</evidence>
<keyword evidence="5" id="KW-0808">Transferase</keyword>
<keyword evidence="10 14" id="KW-1133">Transmembrane helix</keyword>
<dbReference type="GO" id="GO:0005886">
    <property type="term" value="C:plasma membrane"/>
    <property type="evidence" value="ECO:0007669"/>
    <property type="project" value="TreeGrafter"/>
</dbReference>
<gene>
    <name evidence="17" type="ORF">J1M35_07900</name>
</gene>
<accession>A0A975CJ99</accession>
<dbReference type="InterPro" id="IPR050428">
    <property type="entry name" value="TCS_sensor_his_kinase"/>
</dbReference>
<feature type="transmembrane region" description="Helical" evidence="14">
    <location>
        <begin position="209"/>
        <end position="232"/>
    </location>
</feature>
<dbReference type="CDD" id="cd00075">
    <property type="entry name" value="HATPase"/>
    <property type="match status" value="1"/>
</dbReference>
<dbReference type="RefSeq" id="WP_208010681.1">
    <property type="nucleotide sequence ID" value="NZ_CP071796.1"/>
</dbReference>
<evidence type="ECO:0000256" key="5">
    <source>
        <dbReference type="ARBA" id="ARBA00022679"/>
    </source>
</evidence>
<evidence type="ECO:0000256" key="1">
    <source>
        <dbReference type="ARBA" id="ARBA00000085"/>
    </source>
</evidence>
<dbReference type="PROSITE" id="PS50885">
    <property type="entry name" value="HAMP"/>
    <property type="match status" value="1"/>
</dbReference>
<dbReference type="CDD" id="cd00082">
    <property type="entry name" value="HisKA"/>
    <property type="match status" value="1"/>
</dbReference>
<dbReference type="PRINTS" id="PR00344">
    <property type="entry name" value="BCTRLSENSOR"/>
</dbReference>
<evidence type="ECO:0000313" key="17">
    <source>
        <dbReference type="EMBL" id="QTD46782.1"/>
    </source>
</evidence>
<keyword evidence="12 14" id="KW-0472">Membrane</keyword>
<evidence type="ECO:0000256" key="6">
    <source>
        <dbReference type="ARBA" id="ARBA00022692"/>
    </source>
</evidence>
<dbReference type="InterPro" id="IPR004358">
    <property type="entry name" value="Sig_transdc_His_kin-like_C"/>
</dbReference>
<keyword evidence="11" id="KW-0902">Two-component regulatory system</keyword>
<feature type="domain" description="HAMP" evidence="16">
    <location>
        <begin position="233"/>
        <end position="285"/>
    </location>
</feature>
<reference evidence="17" key="1">
    <citation type="submission" date="2021-03" db="EMBL/GenBank/DDBJ databases">
        <title>Ottowia sp. 27C isolated from the cloaca of a Giant Asian pond turtle (Heosemys grandis).</title>
        <authorList>
            <person name="Spergser J."/>
            <person name="Busse H.-J."/>
        </authorList>
    </citation>
    <scope>NUCLEOTIDE SEQUENCE</scope>
    <source>
        <strain evidence="17">27C</strain>
    </source>
</reference>
<dbReference type="EC" id="2.7.13.3" evidence="3"/>
<dbReference type="Gene3D" id="3.30.565.10">
    <property type="entry name" value="Histidine kinase-like ATPase, C-terminal domain"/>
    <property type="match status" value="1"/>
</dbReference>
<evidence type="ECO:0000256" key="11">
    <source>
        <dbReference type="ARBA" id="ARBA00023012"/>
    </source>
</evidence>
<keyword evidence="4" id="KW-0597">Phosphoprotein</keyword>
<evidence type="ECO:0000256" key="14">
    <source>
        <dbReference type="SAM" id="Phobius"/>
    </source>
</evidence>
<feature type="domain" description="Histidine kinase" evidence="15">
    <location>
        <begin position="293"/>
        <end position="515"/>
    </location>
</feature>
<dbReference type="EMBL" id="CP071796">
    <property type="protein sequence ID" value="QTD46782.1"/>
    <property type="molecule type" value="Genomic_DNA"/>
</dbReference>
<dbReference type="SUPFAM" id="SSF47384">
    <property type="entry name" value="Homodimeric domain of signal transducing histidine kinase"/>
    <property type="match status" value="1"/>
</dbReference>
<dbReference type="PROSITE" id="PS50109">
    <property type="entry name" value="HIS_KIN"/>
    <property type="match status" value="1"/>
</dbReference>